<evidence type="ECO:0000259" key="1">
    <source>
        <dbReference type="Pfam" id="PF08031"/>
    </source>
</evidence>
<dbReference type="STRING" id="1810919.A0A3D8SMH1"/>
<name>A0A3D8SMH1_9EURO</name>
<dbReference type="GO" id="GO:0016491">
    <property type="term" value="F:oxidoreductase activity"/>
    <property type="evidence" value="ECO:0007669"/>
    <property type="project" value="InterPro"/>
</dbReference>
<sequence>MPSLAAVTIDVAARNATLDKSWYTLLANMHTEFPELQDAGLHGYYTMSGSPRSFSVTLLQYNQPDATSAKRLIQPLQRTLIAANSSATHRITTQWFSSWYTMVKGVPCSGCTGTTHSVQASRLIPRRSLEDVDLLSEVLRTVASLNNETARHISNPPPNSMTSDLNCPQNGVSSPSISGTMTASKMPVNNSLNPAWRDTVVHLITKQTWDDTVPEEMVNQAIQKMTYGKGYALRQLAPDSGAYFNEAYEYEPPWQSSLFGSNCPRLLFVKQKYDPDSVLWCPHCVGSEAWALRGDGTLCQAL</sequence>
<dbReference type="AlphaFoldDB" id="A0A3D8SMH1"/>
<accession>A0A3D8SMH1</accession>
<dbReference type="GeneID" id="38114010"/>
<proteinExistence type="predicted"/>
<protein>
    <recommendedName>
        <fullName evidence="1">Berberine/berberine-like domain-containing protein</fullName>
    </recommendedName>
</protein>
<dbReference type="EMBL" id="PVWQ01000003">
    <property type="protein sequence ID" value="RDW86998.1"/>
    <property type="molecule type" value="Genomic_DNA"/>
</dbReference>
<dbReference type="InterPro" id="IPR016169">
    <property type="entry name" value="FAD-bd_PCMH_sub2"/>
</dbReference>
<comment type="caution">
    <text evidence="2">The sequence shown here is derived from an EMBL/GenBank/DDBJ whole genome shotgun (WGS) entry which is preliminary data.</text>
</comment>
<dbReference type="Pfam" id="PF08031">
    <property type="entry name" value="BBE"/>
    <property type="match status" value="1"/>
</dbReference>
<evidence type="ECO:0000313" key="2">
    <source>
        <dbReference type="EMBL" id="RDW86998.1"/>
    </source>
</evidence>
<reference evidence="2 3" key="1">
    <citation type="journal article" date="2018" name="IMA Fungus">
        <title>IMA Genome-F 9: Draft genome sequence of Annulohypoxylon stygium, Aspergillus mulundensis, Berkeleyomyces basicola (syn. Thielaviopsis basicola), Ceratocystis smalleyi, two Cercospora beticola strains, Coleophoma cylindrospora, Fusarium fracticaudum, Phialophora cf. hyalina, and Morchella septimelata.</title>
        <authorList>
            <person name="Wingfield B.D."/>
            <person name="Bills G.F."/>
            <person name="Dong Y."/>
            <person name="Huang W."/>
            <person name="Nel W.J."/>
            <person name="Swalarsk-Parry B.S."/>
            <person name="Vaghefi N."/>
            <person name="Wilken P.M."/>
            <person name="An Z."/>
            <person name="de Beer Z.W."/>
            <person name="De Vos L."/>
            <person name="Chen L."/>
            <person name="Duong T.A."/>
            <person name="Gao Y."/>
            <person name="Hammerbacher A."/>
            <person name="Kikkert J.R."/>
            <person name="Li Y."/>
            <person name="Li H."/>
            <person name="Li K."/>
            <person name="Li Q."/>
            <person name="Liu X."/>
            <person name="Ma X."/>
            <person name="Naidoo K."/>
            <person name="Pethybridge S.J."/>
            <person name="Sun J."/>
            <person name="Steenkamp E.T."/>
            <person name="van der Nest M.A."/>
            <person name="van Wyk S."/>
            <person name="Wingfield M.J."/>
            <person name="Xiong C."/>
            <person name="Yue Q."/>
            <person name="Zhang X."/>
        </authorList>
    </citation>
    <scope>NUCLEOTIDE SEQUENCE [LARGE SCALE GENOMIC DNA]</scope>
    <source>
        <strain evidence="2 3">DSM 5745</strain>
    </source>
</reference>
<dbReference type="Gene3D" id="3.30.465.10">
    <property type="match status" value="1"/>
</dbReference>
<dbReference type="OrthoDB" id="9983560at2759"/>
<organism evidence="2 3">
    <name type="scientific">Aspergillus mulundensis</name>
    <dbReference type="NCBI Taxonomy" id="1810919"/>
    <lineage>
        <taxon>Eukaryota</taxon>
        <taxon>Fungi</taxon>
        <taxon>Dikarya</taxon>
        <taxon>Ascomycota</taxon>
        <taxon>Pezizomycotina</taxon>
        <taxon>Eurotiomycetes</taxon>
        <taxon>Eurotiomycetidae</taxon>
        <taxon>Eurotiales</taxon>
        <taxon>Aspergillaceae</taxon>
        <taxon>Aspergillus</taxon>
        <taxon>Aspergillus subgen. Nidulantes</taxon>
    </lineage>
</organism>
<gene>
    <name evidence="2" type="ORF">DSM5745_03640</name>
</gene>
<dbReference type="RefSeq" id="XP_026606522.1">
    <property type="nucleotide sequence ID" value="XM_026745656.1"/>
</dbReference>
<dbReference type="Gene3D" id="3.40.462.20">
    <property type="match status" value="1"/>
</dbReference>
<dbReference type="GO" id="GO:0050660">
    <property type="term" value="F:flavin adenine dinucleotide binding"/>
    <property type="evidence" value="ECO:0007669"/>
    <property type="project" value="InterPro"/>
</dbReference>
<dbReference type="InterPro" id="IPR012951">
    <property type="entry name" value="BBE"/>
</dbReference>
<feature type="domain" description="Berberine/berberine-like" evidence="1">
    <location>
        <begin position="242"/>
        <end position="283"/>
    </location>
</feature>
<evidence type="ECO:0000313" key="3">
    <source>
        <dbReference type="Proteomes" id="UP000256690"/>
    </source>
</evidence>
<keyword evidence="3" id="KW-1185">Reference proteome</keyword>
<dbReference type="Proteomes" id="UP000256690">
    <property type="component" value="Unassembled WGS sequence"/>
</dbReference>